<dbReference type="PROSITE" id="PS00671">
    <property type="entry name" value="D_2_HYDROXYACID_DH_3"/>
    <property type="match status" value="1"/>
</dbReference>
<accession>A0ABX1L4Z6</accession>
<dbReference type="Pfam" id="PF02826">
    <property type="entry name" value="2-Hacid_dh_C"/>
    <property type="match status" value="1"/>
</dbReference>
<reference evidence="7 8" key="1">
    <citation type="submission" date="2020-03" db="EMBL/GenBank/DDBJ databases">
        <authorList>
            <person name="Zhang Z."/>
            <person name="Guo Z."/>
            <person name="Hou Q."/>
            <person name="Shen X."/>
        </authorList>
    </citation>
    <scope>NUCLEOTIDE SEQUENCE [LARGE SCALE GENOMIC DNA]</scope>
    <source>
        <strain evidence="7 8">HBUAS51329</strain>
    </source>
</reference>
<name>A0ABX1L4Z6_9LACO</name>
<dbReference type="Pfam" id="PF00389">
    <property type="entry name" value="2-Hacid_dh"/>
    <property type="match status" value="1"/>
</dbReference>
<dbReference type="SUPFAM" id="SSF52283">
    <property type="entry name" value="Formate/glycerate dehydrogenase catalytic domain-like"/>
    <property type="match status" value="1"/>
</dbReference>
<evidence type="ECO:0000313" key="8">
    <source>
        <dbReference type="Proteomes" id="UP000707477"/>
    </source>
</evidence>
<dbReference type="Gene3D" id="3.40.50.720">
    <property type="entry name" value="NAD(P)-binding Rossmann-like Domain"/>
    <property type="match status" value="2"/>
</dbReference>
<dbReference type="InterPro" id="IPR006140">
    <property type="entry name" value="D-isomer_DH_NAD-bd"/>
</dbReference>
<dbReference type="InterPro" id="IPR058205">
    <property type="entry name" value="D-LDH-like"/>
</dbReference>
<keyword evidence="2 4" id="KW-0560">Oxidoreductase</keyword>
<evidence type="ECO:0000256" key="1">
    <source>
        <dbReference type="ARBA" id="ARBA00005854"/>
    </source>
</evidence>
<keyword evidence="8" id="KW-1185">Reference proteome</keyword>
<dbReference type="InterPro" id="IPR006139">
    <property type="entry name" value="D-isomer_2_OHA_DH_cat_dom"/>
</dbReference>
<feature type="domain" description="D-isomer specific 2-hydroxyacid dehydrogenase NAD-binding" evidence="6">
    <location>
        <begin position="112"/>
        <end position="300"/>
    </location>
</feature>
<evidence type="ECO:0000259" key="6">
    <source>
        <dbReference type="Pfam" id="PF02826"/>
    </source>
</evidence>
<dbReference type="Proteomes" id="UP000707477">
    <property type="component" value="Unassembled WGS sequence"/>
</dbReference>
<dbReference type="InterPro" id="IPR029753">
    <property type="entry name" value="D-isomer_DH_CS"/>
</dbReference>
<keyword evidence="3" id="KW-0520">NAD</keyword>
<dbReference type="PANTHER" id="PTHR43026">
    <property type="entry name" value="2-HYDROXYACID DEHYDROGENASE HOMOLOG 1-RELATED"/>
    <property type="match status" value="1"/>
</dbReference>
<dbReference type="EMBL" id="JAAVSD010000008">
    <property type="protein sequence ID" value="NLR29348.1"/>
    <property type="molecule type" value="Genomic_DNA"/>
</dbReference>
<proteinExistence type="inferred from homology"/>
<comment type="similarity">
    <text evidence="1 4">Belongs to the D-isomer specific 2-hydroxyacid dehydrogenase family.</text>
</comment>
<organism evidence="7 8">
    <name type="scientific">Levilactobacillus tujiorum</name>
    <dbReference type="NCBI Taxonomy" id="2912243"/>
    <lineage>
        <taxon>Bacteria</taxon>
        <taxon>Bacillati</taxon>
        <taxon>Bacillota</taxon>
        <taxon>Bacilli</taxon>
        <taxon>Lactobacillales</taxon>
        <taxon>Lactobacillaceae</taxon>
        <taxon>Levilactobacillus</taxon>
    </lineage>
</organism>
<evidence type="ECO:0000256" key="3">
    <source>
        <dbReference type="ARBA" id="ARBA00023027"/>
    </source>
</evidence>
<protein>
    <submittedName>
        <fullName evidence="7">Lactate dehydrogenase</fullName>
    </submittedName>
</protein>
<dbReference type="PANTHER" id="PTHR43026:SF1">
    <property type="entry name" value="2-HYDROXYACID DEHYDROGENASE HOMOLOG 1-RELATED"/>
    <property type="match status" value="1"/>
</dbReference>
<gene>
    <name evidence="7" type="ORF">HEQ44_04040</name>
</gene>
<comment type="caution">
    <text evidence="7">The sequence shown here is derived from an EMBL/GenBank/DDBJ whole genome shotgun (WGS) entry which is preliminary data.</text>
</comment>
<evidence type="ECO:0000256" key="4">
    <source>
        <dbReference type="RuleBase" id="RU003719"/>
    </source>
</evidence>
<dbReference type="SUPFAM" id="SSF51735">
    <property type="entry name" value="NAD(P)-binding Rossmann-fold domains"/>
    <property type="match status" value="1"/>
</dbReference>
<dbReference type="InterPro" id="IPR029752">
    <property type="entry name" value="D-isomer_DH_CS1"/>
</dbReference>
<evidence type="ECO:0000256" key="2">
    <source>
        <dbReference type="ARBA" id="ARBA00023002"/>
    </source>
</evidence>
<dbReference type="InterPro" id="IPR036291">
    <property type="entry name" value="NAD(P)-bd_dom_sf"/>
</dbReference>
<feature type="domain" description="D-isomer specific 2-hydroxyacid dehydrogenase catalytic" evidence="5">
    <location>
        <begin position="11"/>
        <end position="331"/>
    </location>
</feature>
<dbReference type="PROSITE" id="PS00065">
    <property type="entry name" value="D_2_HYDROXYACID_DH_1"/>
    <property type="match status" value="1"/>
</dbReference>
<dbReference type="RefSeq" id="WP_168849108.1">
    <property type="nucleotide sequence ID" value="NZ_JAAVSD010000008.1"/>
</dbReference>
<sequence length="332" mass="35890">MVKITAYGVRELEEPYFQRLNTNGFELTYVRELLTHENVGAAADADAVLVRGNCVVDRQNLQQFANWGIKAVFTRSVGYNHMDLQAAADLGITLARVPGYSPYAVAELAFTLGMTMFRHVNLGITQTQQANFIVNDALFSKEIHTATVGIVGAGRIGLTEGKLYQGLGAHVLGYDPYPSAAAEAALDLVELPQLLAQSDIVSIHVPYFPGKNDDLVDADFIKQMKPGAVLINTARGELVNVSAVLAGLDSGQISGYGADVIRDEVAILGQAFASAADLPSAEVQRLLAAYPRVLITPHVGSYTEPALEDMIRISYQNFQDFFATGHTTNEIK</sequence>
<evidence type="ECO:0000259" key="5">
    <source>
        <dbReference type="Pfam" id="PF00389"/>
    </source>
</evidence>
<evidence type="ECO:0000313" key="7">
    <source>
        <dbReference type="EMBL" id="NLR29348.1"/>
    </source>
</evidence>